<dbReference type="Gene3D" id="3.20.20.80">
    <property type="entry name" value="Glycosidases"/>
    <property type="match status" value="1"/>
</dbReference>
<evidence type="ECO:0000256" key="1">
    <source>
        <dbReference type="ARBA" id="ARBA00001657"/>
    </source>
</evidence>
<dbReference type="InterPro" id="IPR017853">
    <property type="entry name" value="GH"/>
</dbReference>
<keyword evidence="6" id="KW-0732">Signal</keyword>
<comment type="catalytic activity">
    <reaction evidence="1">
        <text>Hydrolysis of terminal, non-reducing (1-&gt;4)-linked alpha-D-glucose residues with release of alpha-D-glucose.</text>
        <dbReference type="EC" id="3.2.1.20"/>
    </reaction>
</comment>
<feature type="signal peptide" evidence="6">
    <location>
        <begin position="1"/>
        <end position="17"/>
    </location>
</feature>
<dbReference type="PANTHER" id="PTHR10357:SF179">
    <property type="entry name" value="NEUTRAL AND BASIC AMINO ACID TRANSPORT PROTEIN RBAT"/>
    <property type="match status" value="1"/>
</dbReference>
<dbReference type="Pfam" id="PF00128">
    <property type="entry name" value="Alpha-amylase"/>
    <property type="match status" value="1"/>
</dbReference>
<dbReference type="InterPro" id="IPR045857">
    <property type="entry name" value="O16G_dom_2"/>
</dbReference>
<name>A0A8D8LXK3_9HEMI</name>
<evidence type="ECO:0000256" key="6">
    <source>
        <dbReference type="SAM" id="SignalP"/>
    </source>
</evidence>
<evidence type="ECO:0000313" key="8">
    <source>
        <dbReference type="EMBL" id="CAG6618485.1"/>
    </source>
</evidence>
<evidence type="ECO:0000259" key="7">
    <source>
        <dbReference type="SMART" id="SM00642"/>
    </source>
</evidence>
<organism evidence="8">
    <name type="scientific">Cacopsylla melanoneura</name>
    <dbReference type="NCBI Taxonomy" id="428564"/>
    <lineage>
        <taxon>Eukaryota</taxon>
        <taxon>Metazoa</taxon>
        <taxon>Ecdysozoa</taxon>
        <taxon>Arthropoda</taxon>
        <taxon>Hexapoda</taxon>
        <taxon>Insecta</taxon>
        <taxon>Pterygota</taxon>
        <taxon>Neoptera</taxon>
        <taxon>Paraneoptera</taxon>
        <taxon>Hemiptera</taxon>
        <taxon>Sternorrhyncha</taxon>
        <taxon>Psylloidea</taxon>
        <taxon>Psyllidae</taxon>
        <taxon>Psyllinae</taxon>
        <taxon>Cacopsylla</taxon>
    </lineage>
</organism>
<keyword evidence="5" id="KW-0378">Hydrolase</keyword>
<sequence>MVPSLFLIGCLATATLSLQEVSSKLTPLDWWQTSIFYQIYPRSFKDVNGDGIGDLKGIIRKLNYLKNLGVGAIWLSPIYKSPMADFGYDISDFRDIEPVFGTITDFNNLRAETTAKNIKLVLDFVPNHSSNEHIWFQKSVDKISPYTDYYVWRDAKIIGGVRHPPTNWLSDFGGSAWEWNEKRQQYYFHAFAIQQPDLNYRNPLVVEEMKNVLRYWIERGVDGFRMDAIPYLFESIDLRDEPLANDYQEHEPTDHTYLNHTLTLDQPETYDLVFQFRALLDSYKLQDGYTRVMMTECYSPVDKLVQYYGNTTRRGANFAFNFLPIVRLSRQSNARDFANVIREWESAKPKEAWGNWVFCIFRIGNHDNKRPASRFDAEFIDGLHMLNLLLPGTAITYNGDELGMEDSFIRWDQTVDPQAINVGPKRYQQFSRDFPRSPFQWDSSPNAGFTTNLYSWLPVNPNYWFKNLAVERKDKRSHLNVYKALAKLRQTATIQRGDLDVYDLSEWVLCFVRSYGDHPTYIVVMNIGSEIEYADILSIRPTMPEQLNVYTASANSGHPPGTTVNTDKILLKPKEALTLSTVELSLVHDHIKLNGNLDLDWNLARRNASNIAGFPLEVLDDEEEWEETED</sequence>
<evidence type="ECO:0000256" key="5">
    <source>
        <dbReference type="ARBA" id="ARBA00023295"/>
    </source>
</evidence>
<dbReference type="PANTHER" id="PTHR10357">
    <property type="entry name" value="ALPHA-AMYLASE FAMILY MEMBER"/>
    <property type="match status" value="1"/>
</dbReference>
<protein>
    <recommendedName>
        <fullName evidence="3">alpha-glucosidase</fullName>
        <ecNumber evidence="3">3.2.1.20</ecNumber>
    </recommendedName>
</protein>
<dbReference type="SUPFAM" id="SSF51445">
    <property type="entry name" value="(Trans)glycosidases"/>
    <property type="match status" value="1"/>
</dbReference>
<dbReference type="SMART" id="SM00642">
    <property type="entry name" value="Aamy"/>
    <property type="match status" value="1"/>
</dbReference>
<reference evidence="8" key="1">
    <citation type="submission" date="2021-05" db="EMBL/GenBank/DDBJ databases">
        <authorList>
            <person name="Alioto T."/>
            <person name="Alioto T."/>
            <person name="Gomez Garrido J."/>
        </authorList>
    </citation>
    <scope>NUCLEOTIDE SEQUENCE</scope>
</reference>
<evidence type="ECO:0000256" key="3">
    <source>
        <dbReference type="ARBA" id="ARBA00012741"/>
    </source>
</evidence>
<dbReference type="EMBL" id="HBUF01042486">
    <property type="protein sequence ID" value="CAG6618485.1"/>
    <property type="molecule type" value="Transcribed_RNA"/>
</dbReference>
<dbReference type="InterPro" id="IPR006047">
    <property type="entry name" value="GH13_cat_dom"/>
</dbReference>
<dbReference type="GO" id="GO:0004558">
    <property type="term" value="F:alpha-1,4-glucosidase activity"/>
    <property type="evidence" value="ECO:0007669"/>
    <property type="project" value="UniProtKB-EC"/>
</dbReference>
<dbReference type="InterPro" id="IPR013780">
    <property type="entry name" value="Glyco_hydro_b"/>
</dbReference>
<proteinExistence type="inferred from homology"/>
<dbReference type="Gene3D" id="2.60.40.1180">
    <property type="entry name" value="Golgi alpha-mannosidase II"/>
    <property type="match status" value="1"/>
</dbReference>
<keyword evidence="4" id="KW-0325">Glycoprotein</keyword>
<evidence type="ECO:0000256" key="4">
    <source>
        <dbReference type="ARBA" id="ARBA00023180"/>
    </source>
</evidence>
<accession>A0A8D8LXK3</accession>
<evidence type="ECO:0000256" key="2">
    <source>
        <dbReference type="ARBA" id="ARBA00008061"/>
    </source>
</evidence>
<feature type="domain" description="Glycosyl hydrolase family 13 catalytic" evidence="7">
    <location>
        <begin position="38"/>
        <end position="436"/>
    </location>
</feature>
<dbReference type="FunFam" id="3.90.400.10:FF:000001">
    <property type="entry name" value="Maltase A3, isoform A"/>
    <property type="match status" value="1"/>
</dbReference>
<comment type="similarity">
    <text evidence="2">Belongs to the glycosyl hydrolase 13 family.</text>
</comment>
<dbReference type="AlphaFoldDB" id="A0A8D8LXK3"/>
<dbReference type="GO" id="GO:0005975">
    <property type="term" value="P:carbohydrate metabolic process"/>
    <property type="evidence" value="ECO:0007669"/>
    <property type="project" value="InterPro"/>
</dbReference>
<dbReference type="CDD" id="cd11328">
    <property type="entry name" value="AmyAc_maltase"/>
    <property type="match status" value="1"/>
</dbReference>
<dbReference type="EC" id="3.2.1.20" evidence="3"/>
<dbReference type="Gene3D" id="3.90.400.10">
    <property type="entry name" value="Oligo-1,6-glucosidase, Domain 2"/>
    <property type="match status" value="1"/>
</dbReference>
<keyword evidence="5" id="KW-0326">Glycosidase</keyword>
<feature type="chain" id="PRO_5034574237" description="alpha-glucosidase" evidence="6">
    <location>
        <begin position="18"/>
        <end position="630"/>
    </location>
</feature>